<accession>A0A3P9KJ76</accession>
<evidence type="ECO:0000256" key="1">
    <source>
        <dbReference type="ARBA" id="ARBA00009911"/>
    </source>
</evidence>
<sequence length="773" mass="85942">MAESRRVQLTTLSCGRPSFSDVLVPSGGVMMRENLCDRPIDSRSVRLVVTLFEPDEQKFPEFSYRQLLDKIKQTEDQLDVFEQENGEKDEAAAIARKFEEKYGGVYKKDRIQDLIDIGYGYDDEDSFIDNSEAYDEFVPSSITTKFGGFYVNSGILQFRKASDSETDDLPADEVTFDFAKKYKPDCEPSKPKKWCKASEEMKSNADLKLRGVSKAVPDDSKVRKKKKAVRALSVTSMLRKFQREKERQTMEEAKRVAAVMTNASKASLLPADSAGSGGPALTDPLLSLIGSTNDHALIQAANTVDFDIDLDSLLDASEVTLSPELPFQTEASQTRTDDQMQSNVTYDHEVQHQETKIPSQLKPPLEPVQLPPDQSSVSAPCAPLPEGLPPALEENIGKLIEAAKTSEGESKLKFFSPDINSVLLDIELQCQGQSGQLRSKVYRHLSSFLPCSRDTLLKRAKKLLTKQLEEPYDAEDPMQKLKETIARSMPEQIASFHESCRAYEETKTLKTAEDSVEERAGRKGGPKKLFKWNEEIRECLSRVLKEKTDKYKKEGKGDQEIEEFLKTFLENEVKALWPKGWMQSRVLLRESKKLLGLFHSLLGNKARCLKKQSTGGASKMSDVCSSFYGVPPRCELNQRPDSGLNDSLQRSSCRSVCQREGAASEMGIDEVLNVPPLVPKADGPPDQAASEPLVSCLGNLTGQEVTSDQPLALSQELLAEAFAKHWSTEKDVNSPLLPPAPQPSPISFPGNKECQIVFPHLLKIGDPSQLDAA</sequence>
<keyword evidence="2" id="KW-0597">Phosphoprotein</keyword>
<dbReference type="AlphaFoldDB" id="A0A3P9KJ76"/>
<feature type="domain" description="Ubinuclein middle" evidence="5">
    <location>
        <begin position="384"/>
        <end position="588"/>
    </location>
</feature>
<reference evidence="6" key="3">
    <citation type="submission" date="2025-08" db="UniProtKB">
        <authorList>
            <consortium name="Ensembl"/>
        </authorList>
    </citation>
    <scope>IDENTIFICATION</scope>
    <source>
        <strain evidence="6">HNI</strain>
    </source>
</reference>
<evidence type="ECO:0000313" key="6">
    <source>
        <dbReference type="Ensembl" id="ENSORLP00020008390.1"/>
    </source>
</evidence>
<evidence type="ECO:0000313" key="7">
    <source>
        <dbReference type="Proteomes" id="UP000265180"/>
    </source>
</evidence>
<dbReference type="InterPro" id="IPR026947">
    <property type="entry name" value="UBN_middle_dom"/>
</dbReference>
<dbReference type="PANTHER" id="PTHR21669">
    <property type="entry name" value="CAPZ-INTERACTING PROTEIN AND RELATED PROTEINS"/>
    <property type="match status" value="1"/>
</dbReference>
<feature type="domain" description="Hpc2-related" evidence="4">
    <location>
        <begin position="107"/>
        <end position="156"/>
    </location>
</feature>
<evidence type="ECO:0008006" key="8">
    <source>
        <dbReference type="Google" id="ProtNLM"/>
    </source>
</evidence>
<evidence type="ECO:0000259" key="5">
    <source>
        <dbReference type="Pfam" id="PF14075"/>
    </source>
</evidence>
<keyword evidence="3" id="KW-0175">Coiled coil</keyword>
<organism evidence="6 7">
    <name type="scientific">Oryzias latipes</name>
    <name type="common">Japanese rice fish</name>
    <name type="synonym">Japanese killifish</name>
    <dbReference type="NCBI Taxonomy" id="8090"/>
    <lineage>
        <taxon>Eukaryota</taxon>
        <taxon>Metazoa</taxon>
        <taxon>Chordata</taxon>
        <taxon>Craniata</taxon>
        <taxon>Vertebrata</taxon>
        <taxon>Euteleostomi</taxon>
        <taxon>Actinopterygii</taxon>
        <taxon>Neopterygii</taxon>
        <taxon>Teleostei</taxon>
        <taxon>Neoteleostei</taxon>
        <taxon>Acanthomorphata</taxon>
        <taxon>Ovalentaria</taxon>
        <taxon>Atherinomorphae</taxon>
        <taxon>Beloniformes</taxon>
        <taxon>Adrianichthyidae</taxon>
        <taxon>Oryziinae</taxon>
        <taxon>Oryzias</taxon>
    </lineage>
</organism>
<dbReference type="Proteomes" id="UP000265180">
    <property type="component" value="Chromosome 1"/>
</dbReference>
<feature type="coiled-coil region" evidence="3">
    <location>
        <begin position="64"/>
        <end position="91"/>
    </location>
</feature>
<dbReference type="Ensembl" id="ENSORLT00020001263.1">
    <property type="protein sequence ID" value="ENSORLP00020008390.1"/>
    <property type="gene ID" value="ENSORLG00020009276.1"/>
</dbReference>
<evidence type="ECO:0000259" key="4">
    <source>
        <dbReference type="Pfam" id="PF08729"/>
    </source>
</evidence>
<evidence type="ECO:0000256" key="2">
    <source>
        <dbReference type="ARBA" id="ARBA00022553"/>
    </source>
</evidence>
<dbReference type="InterPro" id="IPR014840">
    <property type="entry name" value="HRD"/>
</dbReference>
<reference key="1">
    <citation type="journal article" date="2007" name="Nature">
        <title>The medaka draft genome and insights into vertebrate genome evolution.</title>
        <authorList>
            <person name="Kasahara M."/>
            <person name="Naruse K."/>
            <person name="Sasaki S."/>
            <person name="Nakatani Y."/>
            <person name="Qu W."/>
            <person name="Ahsan B."/>
            <person name="Yamada T."/>
            <person name="Nagayasu Y."/>
            <person name="Doi K."/>
            <person name="Kasai Y."/>
            <person name="Jindo T."/>
            <person name="Kobayashi D."/>
            <person name="Shimada A."/>
            <person name="Toyoda A."/>
            <person name="Kuroki Y."/>
            <person name="Fujiyama A."/>
            <person name="Sasaki T."/>
            <person name="Shimizu A."/>
            <person name="Asakawa S."/>
            <person name="Shimizu N."/>
            <person name="Hashimoto S."/>
            <person name="Yang J."/>
            <person name="Lee Y."/>
            <person name="Matsushima K."/>
            <person name="Sugano S."/>
            <person name="Sakaizumi M."/>
            <person name="Narita T."/>
            <person name="Ohishi K."/>
            <person name="Haga S."/>
            <person name="Ohta F."/>
            <person name="Nomoto H."/>
            <person name="Nogata K."/>
            <person name="Morishita T."/>
            <person name="Endo T."/>
            <person name="Shin-I T."/>
            <person name="Takeda H."/>
            <person name="Morishita S."/>
            <person name="Kohara Y."/>
        </authorList>
    </citation>
    <scope>NUCLEOTIDE SEQUENCE [LARGE SCALE GENOMIC DNA]</scope>
    <source>
        <strain>Hd-rR</strain>
    </source>
</reference>
<name>A0A3P9KJ76_ORYLA</name>
<dbReference type="Pfam" id="PF08729">
    <property type="entry name" value="HUN"/>
    <property type="match status" value="1"/>
</dbReference>
<dbReference type="PANTHER" id="PTHR21669:SF12">
    <property type="entry name" value="UBINUCLEIN-1"/>
    <property type="match status" value="1"/>
</dbReference>
<comment type="similarity">
    <text evidence="1">Belongs to the ubinuclein family.</text>
</comment>
<protein>
    <recommendedName>
        <fullName evidence="8">Ubinuclein 1</fullName>
    </recommendedName>
</protein>
<reference evidence="6" key="4">
    <citation type="submission" date="2025-09" db="UniProtKB">
        <authorList>
            <consortium name="Ensembl"/>
        </authorList>
    </citation>
    <scope>IDENTIFICATION</scope>
    <source>
        <strain evidence="6">HNI</strain>
    </source>
</reference>
<evidence type="ECO:0000256" key="3">
    <source>
        <dbReference type="SAM" id="Coils"/>
    </source>
</evidence>
<proteinExistence type="inferred from homology"/>
<dbReference type="Pfam" id="PF14075">
    <property type="entry name" value="UBN_AB"/>
    <property type="match status" value="1"/>
</dbReference>
<reference evidence="6 7" key="2">
    <citation type="submission" date="2017-04" db="EMBL/GenBank/DDBJ databases">
        <title>CpG methylation of centromeres and impact of large insertions on vertebrate speciation.</title>
        <authorList>
            <person name="Ichikawa K."/>
            <person name="Yoshimura J."/>
            <person name="Morishita S."/>
        </authorList>
    </citation>
    <scope>NUCLEOTIDE SEQUENCE</scope>
    <source>
        <strain evidence="6 7">HNI</strain>
    </source>
</reference>